<proteinExistence type="predicted"/>
<keyword evidence="1" id="KW-0472">Membrane</keyword>
<dbReference type="PROSITE" id="PS51352">
    <property type="entry name" value="THIOREDOXIN_2"/>
    <property type="match status" value="1"/>
</dbReference>
<dbReference type="PANTHER" id="PTHR42852">
    <property type="entry name" value="THIOL:DISULFIDE INTERCHANGE PROTEIN DSBE"/>
    <property type="match status" value="1"/>
</dbReference>
<dbReference type="InterPro" id="IPR013766">
    <property type="entry name" value="Thioredoxin_domain"/>
</dbReference>
<protein>
    <submittedName>
        <fullName evidence="3">Peroxiredoxin</fullName>
    </submittedName>
</protein>
<comment type="caution">
    <text evidence="3">The sequence shown here is derived from an EMBL/GenBank/DDBJ whole genome shotgun (WGS) entry which is preliminary data.</text>
</comment>
<dbReference type="Gene3D" id="3.40.30.10">
    <property type="entry name" value="Glutaredoxin"/>
    <property type="match status" value="1"/>
</dbReference>
<dbReference type="GO" id="GO:0016209">
    <property type="term" value="F:antioxidant activity"/>
    <property type="evidence" value="ECO:0007669"/>
    <property type="project" value="InterPro"/>
</dbReference>
<sequence length="188" mass="20755">MNNKTKTIIGIMAFITFLVIASLGYSYLSSSFKTNNSSENNENPVQESSYDSAPDFTVVDETGNPVKLSDFSGKPIVLNFWASWCPPCKSEMPHFNSVYGDNKDAVVFLMLDLVDGQRETTEKGLAYVKDQGFDFPVYFDTEQEAARAYAVTSIPTTFFIDANGNIITSYRGAIDEATLMEGIALITN</sequence>
<dbReference type="InterPro" id="IPR000866">
    <property type="entry name" value="AhpC/TSA"/>
</dbReference>
<dbReference type="GO" id="GO:0016491">
    <property type="term" value="F:oxidoreductase activity"/>
    <property type="evidence" value="ECO:0007669"/>
    <property type="project" value="InterPro"/>
</dbReference>
<dbReference type="Pfam" id="PF00578">
    <property type="entry name" value="AhpC-TSA"/>
    <property type="match status" value="1"/>
</dbReference>
<reference evidence="4" key="1">
    <citation type="submission" date="2015-07" db="EMBL/GenBank/DDBJ databases">
        <title>Draft genome sequence of Acetobacterium bakii DSM 8293, a potential psychrophilic chemical producer through syngas fermentation.</title>
        <authorList>
            <person name="Song Y."/>
            <person name="Hwang S."/>
            <person name="Cho B.-K."/>
        </authorList>
    </citation>
    <scope>NUCLEOTIDE SEQUENCE [LARGE SCALE GENOMIC DNA]</scope>
    <source>
        <strain evidence="4">DSM 8239</strain>
    </source>
</reference>
<dbReference type="PANTHER" id="PTHR42852:SF17">
    <property type="entry name" value="THIOREDOXIN-LIKE PROTEIN HI_1115"/>
    <property type="match status" value="1"/>
</dbReference>
<dbReference type="SUPFAM" id="SSF52833">
    <property type="entry name" value="Thioredoxin-like"/>
    <property type="match status" value="1"/>
</dbReference>
<dbReference type="EMBL" id="LGYO01000011">
    <property type="protein sequence ID" value="KNZ42615.1"/>
    <property type="molecule type" value="Genomic_DNA"/>
</dbReference>
<keyword evidence="4" id="KW-1185">Reference proteome</keyword>
<dbReference type="CDD" id="cd02966">
    <property type="entry name" value="TlpA_like_family"/>
    <property type="match status" value="1"/>
</dbReference>
<dbReference type="InterPro" id="IPR017937">
    <property type="entry name" value="Thioredoxin_CS"/>
</dbReference>
<dbReference type="InterPro" id="IPR036249">
    <property type="entry name" value="Thioredoxin-like_sf"/>
</dbReference>
<evidence type="ECO:0000313" key="4">
    <source>
        <dbReference type="Proteomes" id="UP000036873"/>
    </source>
</evidence>
<evidence type="ECO:0000259" key="2">
    <source>
        <dbReference type="PROSITE" id="PS51352"/>
    </source>
</evidence>
<evidence type="ECO:0000313" key="3">
    <source>
        <dbReference type="EMBL" id="KNZ42615.1"/>
    </source>
</evidence>
<dbReference type="Proteomes" id="UP000036873">
    <property type="component" value="Unassembled WGS sequence"/>
</dbReference>
<keyword evidence="1" id="KW-0812">Transmembrane</keyword>
<dbReference type="RefSeq" id="WP_050739373.1">
    <property type="nucleotide sequence ID" value="NZ_LGYO01000011.1"/>
</dbReference>
<keyword evidence="1" id="KW-1133">Transmembrane helix</keyword>
<dbReference type="AlphaFoldDB" id="A0A0L6U489"/>
<feature type="domain" description="Thioredoxin" evidence="2">
    <location>
        <begin position="47"/>
        <end position="188"/>
    </location>
</feature>
<dbReference type="STRING" id="52689.AKG39_05535"/>
<dbReference type="InterPro" id="IPR050553">
    <property type="entry name" value="Thioredoxin_ResA/DsbE_sf"/>
</dbReference>
<dbReference type="PROSITE" id="PS00194">
    <property type="entry name" value="THIOREDOXIN_1"/>
    <property type="match status" value="1"/>
</dbReference>
<accession>A0A0L6U489</accession>
<feature type="transmembrane region" description="Helical" evidence="1">
    <location>
        <begin position="7"/>
        <end position="28"/>
    </location>
</feature>
<dbReference type="OrthoDB" id="9809733at2"/>
<gene>
    <name evidence="3" type="ORF">AKG39_05535</name>
</gene>
<organism evidence="3 4">
    <name type="scientific">Acetobacterium bakii</name>
    <dbReference type="NCBI Taxonomy" id="52689"/>
    <lineage>
        <taxon>Bacteria</taxon>
        <taxon>Bacillati</taxon>
        <taxon>Bacillota</taxon>
        <taxon>Clostridia</taxon>
        <taxon>Eubacteriales</taxon>
        <taxon>Eubacteriaceae</taxon>
        <taxon>Acetobacterium</taxon>
    </lineage>
</organism>
<dbReference type="PATRIC" id="fig|52689.4.peg.193"/>
<name>A0A0L6U489_9FIRM</name>
<evidence type="ECO:0000256" key="1">
    <source>
        <dbReference type="SAM" id="Phobius"/>
    </source>
</evidence>